<proteinExistence type="predicted"/>
<reference evidence="1 2" key="2">
    <citation type="journal article" date="2018" name="Plant J.">
        <title>The Physcomitrella patens chromosome-scale assembly reveals moss genome structure and evolution.</title>
        <authorList>
            <person name="Lang D."/>
            <person name="Ullrich K.K."/>
            <person name="Murat F."/>
            <person name="Fuchs J."/>
            <person name="Jenkins J."/>
            <person name="Haas F.B."/>
            <person name="Piednoel M."/>
            <person name="Gundlach H."/>
            <person name="Van Bel M."/>
            <person name="Meyberg R."/>
            <person name="Vives C."/>
            <person name="Morata J."/>
            <person name="Symeonidi A."/>
            <person name="Hiss M."/>
            <person name="Muchero W."/>
            <person name="Kamisugi Y."/>
            <person name="Saleh O."/>
            <person name="Blanc G."/>
            <person name="Decker E.L."/>
            <person name="van Gessel N."/>
            <person name="Grimwood J."/>
            <person name="Hayes R.D."/>
            <person name="Graham S.W."/>
            <person name="Gunter L.E."/>
            <person name="McDaniel S.F."/>
            <person name="Hoernstein S.N.W."/>
            <person name="Larsson A."/>
            <person name="Li F.W."/>
            <person name="Perroud P.F."/>
            <person name="Phillips J."/>
            <person name="Ranjan P."/>
            <person name="Rokshar D.S."/>
            <person name="Rothfels C.J."/>
            <person name="Schneider L."/>
            <person name="Shu S."/>
            <person name="Stevenson D.W."/>
            <person name="Thummler F."/>
            <person name="Tillich M."/>
            <person name="Villarreal Aguilar J.C."/>
            <person name="Widiez T."/>
            <person name="Wong G.K."/>
            <person name="Wymore A."/>
            <person name="Zhang Y."/>
            <person name="Zimmer A.D."/>
            <person name="Quatrano R.S."/>
            <person name="Mayer K.F.X."/>
            <person name="Goodstein D."/>
            <person name="Casacuberta J.M."/>
            <person name="Vandepoele K."/>
            <person name="Reski R."/>
            <person name="Cuming A.C."/>
            <person name="Tuskan G.A."/>
            <person name="Maumus F."/>
            <person name="Salse J."/>
            <person name="Schmutz J."/>
            <person name="Rensing S.A."/>
        </authorList>
    </citation>
    <scope>NUCLEOTIDE SEQUENCE [LARGE SCALE GENOMIC DNA]</scope>
    <source>
        <strain evidence="1 2">cv. Gransden 2004</strain>
    </source>
</reference>
<gene>
    <name evidence="1" type="primary">LOC112286019</name>
</gene>
<name>A0A7I4EWP1_PHYPA</name>
<evidence type="ECO:0000313" key="1">
    <source>
        <dbReference type="EnsemblPlants" id="PAC:32966405.CDS.1"/>
    </source>
</evidence>
<accession>A0A7I4EWP1</accession>
<organism evidence="1 2">
    <name type="scientific">Physcomitrium patens</name>
    <name type="common">Spreading-leaved earth moss</name>
    <name type="synonym">Physcomitrella patens</name>
    <dbReference type="NCBI Taxonomy" id="3218"/>
    <lineage>
        <taxon>Eukaryota</taxon>
        <taxon>Viridiplantae</taxon>
        <taxon>Streptophyta</taxon>
        <taxon>Embryophyta</taxon>
        <taxon>Bryophyta</taxon>
        <taxon>Bryophytina</taxon>
        <taxon>Bryopsida</taxon>
        <taxon>Funariidae</taxon>
        <taxon>Funariales</taxon>
        <taxon>Funariaceae</taxon>
        <taxon>Physcomitrium</taxon>
    </lineage>
</organism>
<reference evidence="1 2" key="1">
    <citation type="journal article" date="2008" name="Science">
        <title>The Physcomitrella genome reveals evolutionary insights into the conquest of land by plants.</title>
        <authorList>
            <person name="Rensing S."/>
            <person name="Lang D."/>
            <person name="Zimmer A."/>
            <person name="Terry A."/>
            <person name="Salamov A."/>
            <person name="Shapiro H."/>
            <person name="Nishiyama T."/>
            <person name="Perroud P.-F."/>
            <person name="Lindquist E."/>
            <person name="Kamisugi Y."/>
            <person name="Tanahashi T."/>
            <person name="Sakakibara K."/>
            <person name="Fujita T."/>
            <person name="Oishi K."/>
            <person name="Shin-I T."/>
            <person name="Kuroki Y."/>
            <person name="Toyoda A."/>
            <person name="Suzuki Y."/>
            <person name="Hashimoto A."/>
            <person name="Yamaguchi K."/>
            <person name="Sugano A."/>
            <person name="Kohara Y."/>
            <person name="Fujiyama A."/>
            <person name="Anterola A."/>
            <person name="Aoki S."/>
            <person name="Ashton N."/>
            <person name="Barbazuk W.B."/>
            <person name="Barker E."/>
            <person name="Bennetzen J."/>
            <person name="Bezanilla M."/>
            <person name="Blankenship R."/>
            <person name="Cho S.H."/>
            <person name="Dutcher S."/>
            <person name="Estelle M."/>
            <person name="Fawcett J.A."/>
            <person name="Gundlach H."/>
            <person name="Hanada K."/>
            <person name="Heyl A."/>
            <person name="Hicks K.A."/>
            <person name="Hugh J."/>
            <person name="Lohr M."/>
            <person name="Mayer K."/>
            <person name="Melkozernov A."/>
            <person name="Murata T."/>
            <person name="Nelson D."/>
            <person name="Pils B."/>
            <person name="Prigge M."/>
            <person name="Reiss B."/>
            <person name="Renner T."/>
            <person name="Rombauts S."/>
            <person name="Rushton P."/>
            <person name="Sanderfoot A."/>
            <person name="Schween G."/>
            <person name="Shiu S.-H."/>
            <person name="Stueber K."/>
            <person name="Theodoulou F.L."/>
            <person name="Tu H."/>
            <person name="Van de Peer Y."/>
            <person name="Verrier P.J."/>
            <person name="Waters E."/>
            <person name="Wood A."/>
            <person name="Yang L."/>
            <person name="Cove D."/>
            <person name="Cuming A."/>
            <person name="Hasebe M."/>
            <person name="Lucas S."/>
            <person name="Mishler D.B."/>
            <person name="Reski R."/>
            <person name="Grigoriev I."/>
            <person name="Quatrano R.S."/>
            <person name="Boore J.L."/>
        </authorList>
    </citation>
    <scope>NUCLEOTIDE SEQUENCE [LARGE SCALE GENOMIC DNA]</scope>
    <source>
        <strain evidence="1 2">cv. Gransden 2004</strain>
    </source>
</reference>
<dbReference type="Proteomes" id="UP000006727">
    <property type="component" value="Chromosome 8"/>
</dbReference>
<dbReference type="EMBL" id="ABEU02000008">
    <property type="status" value="NOT_ANNOTATED_CDS"/>
    <property type="molecule type" value="Genomic_DNA"/>
</dbReference>
<evidence type="ECO:0000313" key="2">
    <source>
        <dbReference type="Proteomes" id="UP000006727"/>
    </source>
</evidence>
<protein>
    <submittedName>
        <fullName evidence="1">Uncharacterized protein</fullName>
    </submittedName>
</protein>
<dbReference type="AlphaFoldDB" id="A0A7I4EWP1"/>
<keyword evidence="2" id="KW-1185">Reference proteome</keyword>
<sequence>MFRFTDCRRKHTSAASHALSTISVVRNKLGQVHDLTLGSRICDTHSLVFLRTRYQLVKLGGRKLASLRRQHSASPAPRVKTIIQPVDGADDHPTSRRCRMGSWAVARAVPVIGVGAAVCGPTNQQTSKGSLSLSV</sequence>
<dbReference type="EnsemblPlants" id="Pp3c8_7320V3.7">
    <property type="protein sequence ID" value="PAC:32966405.CDS.1"/>
    <property type="gene ID" value="Pp3c8_7320"/>
</dbReference>
<reference evidence="1" key="3">
    <citation type="submission" date="2020-12" db="UniProtKB">
        <authorList>
            <consortium name="EnsemblPlants"/>
        </authorList>
    </citation>
    <scope>IDENTIFICATION</scope>
</reference>
<dbReference type="Gramene" id="Pp3c8_7320V3.7">
    <property type="protein sequence ID" value="PAC:32966405.CDS.1"/>
    <property type="gene ID" value="Pp3c8_7320"/>
</dbReference>